<organism evidence="1 2">
    <name type="scientific">Pseudorhodobacter turbinis</name>
    <dbReference type="NCBI Taxonomy" id="2500533"/>
    <lineage>
        <taxon>Bacteria</taxon>
        <taxon>Pseudomonadati</taxon>
        <taxon>Pseudomonadota</taxon>
        <taxon>Alphaproteobacteria</taxon>
        <taxon>Rhodobacterales</taxon>
        <taxon>Paracoccaceae</taxon>
        <taxon>Pseudorhodobacter</taxon>
    </lineage>
</organism>
<dbReference type="OrthoDB" id="8481725at2"/>
<accession>A0A4P8ED65</accession>
<keyword evidence="2" id="KW-1185">Reference proteome</keyword>
<dbReference type="EMBL" id="CP039964">
    <property type="protein sequence ID" value="QCO54841.1"/>
    <property type="molecule type" value="Genomic_DNA"/>
</dbReference>
<dbReference type="AlphaFoldDB" id="A0A4P8ED65"/>
<reference evidence="1 2" key="1">
    <citation type="submission" date="2019-05" db="EMBL/GenBank/DDBJ databases">
        <title>Pseudorhodobacter turbinis sp. nov., isolated from the gut of the Korean turban shell.</title>
        <authorList>
            <person name="Jeong Y.-S."/>
            <person name="Kang W.-R."/>
            <person name="Bae J.-W."/>
        </authorList>
    </citation>
    <scope>NUCLEOTIDE SEQUENCE [LARGE SCALE GENOMIC DNA]</scope>
    <source>
        <strain evidence="1 2">S12M18</strain>
    </source>
</reference>
<evidence type="ECO:0000313" key="2">
    <source>
        <dbReference type="Proteomes" id="UP000298631"/>
    </source>
</evidence>
<name>A0A4P8ED65_9RHOB</name>
<sequence>MRLSLIAVLLVTLAFTGWRLADVERQRYALLWGLCQSIPEAPRSLDCLKEVQPRTSRLWNLFYGLTK</sequence>
<proteinExistence type="predicted"/>
<dbReference type="Proteomes" id="UP000298631">
    <property type="component" value="Chromosome"/>
</dbReference>
<gene>
    <name evidence="1" type="ORF">EOK75_02980</name>
</gene>
<protein>
    <submittedName>
        <fullName evidence="1">Uncharacterized protein</fullName>
    </submittedName>
</protein>
<evidence type="ECO:0000313" key="1">
    <source>
        <dbReference type="EMBL" id="QCO54841.1"/>
    </source>
</evidence>
<dbReference type="KEGG" id="pseb:EOK75_02980"/>